<dbReference type="Gene3D" id="3.40.50.720">
    <property type="entry name" value="NAD(P)-binding Rossmann-like Domain"/>
    <property type="match status" value="1"/>
</dbReference>
<feature type="domain" description="Dihydrodipicolinate reductase N-terminal" evidence="13">
    <location>
        <begin position="2"/>
        <end position="129"/>
    </location>
</feature>
<evidence type="ECO:0000256" key="8">
    <source>
        <dbReference type="ARBA" id="ARBA00023154"/>
    </source>
</evidence>
<evidence type="ECO:0000256" key="2">
    <source>
        <dbReference type="ARBA" id="ARBA00022490"/>
    </source>
</evidence>
<dbReference type="AlphaFoldDB" id="A0A0F9FLB2"/>
<evidence type="ECO:0000259" key="13">
    <source>
        <dbReference type="Pfam" id="PF01113"/>
    </source>
</evidence>
<dbReference type="InterPro" id="IPR022664">
    <property type="entry name" value="DapB_N_CS"/>
</dbReference>
<comment type="caution">
    <text evidence="15">The sequence shown here is derived from an EMBL/GenBank/DDBJ whole genome shotgun (WGS) entry which is preliminary data.</text>
</comment>
<keyword evidence="7" id="KW-0520">NAD</keyword>
<keyword evidence="6" id="KW-0560">Oxidoreductase</keyword>
<dbReference type="NCBIfam" id="TIGR00036">
    <property type="entry name" value="dapB"/>
    <property type="match status" value="1"/>
</dbReference>
<protein>
    <recommendedName>
        <fullName evidence="10">4-hydroxy-tetrahydrodipicolinate reductase</fullName>
        <ecNumber evidence="10">1.17.1.8</ecNumber>
    </recommendedName>
</protein>
<dbReference type="CDD" id="cd02274">
    <property type="entry name" value="DHDPR_N"/>
    <property type="match status" value="1"/>
</dbReference>
<evidence type="ECO:0000256" key="6">
    <source>
        <dbReference type="ARBA" id="ARBA00023002"/>
    </source>
</evidence>
<dbReference type="InterPro" id="IPR000846">
    <property type="entry name" value="DapB_N"/>
</dbReference>
<evidence type="ECO:0000259" key="14">
    <source>
        <dbReference type="Pfam" id="PF05173"/>
    </source>
</evidence>
<dbReference type="PANTHER" id="PTHR20836:SF0">
    <property type="entry name" value="4-HYDROXY-TETRAHYDRODIPICOLINATE REDUCTASE 1, CHLOROPLASTIC-RELATED"/>
    <property type="match status" value="1"/>
</dbReference>
<evidence type="ECO:0000313" key="15">
    <source>
        <dbReference type="EMBL" id="KKL87078.1"/>
    </source>
</evidence>
<dbReference type="SUPFAM" id="SSF51735">
    <property type="entry name" value="NAD(P)-binding Rossmann-fold domains"/>
    <property type="match status" value="1"/>
</dbReference>
<dbReference type="InterPro" id="IPR023940">
    <property type="entry name" value="DHDPR_bac"/>
</dbReference>
<evidence type="ECO:0000256" key="10">
    <source>
        <dbReference type="ARBA" id="ARBA00038983"/>
    </source>
</evidence>
<organism evidence="15">
    <name type="scientific">marine sediment metagenome</name>
    <dbReference type="NCBI Taxonomy" id="412755"/>
    <lineage>
        <taxon>unclassified sequences</taxon>
        <taxon>metagenomes</taxon>
        <taxon>ecological metagenomes</taxon>
    </lineage>
</organism>
<feature type="domain" description="Dihydrodipicolinate reductase C-terminal" evidence="14">
    <location>
        <begin position="132"/>
        <end position="271"/>
    </location>
</feature>
<evidence type="ECO:0000256" key="7">
    <source>
        <dbReference type="ARBA" id="ARBA00023027"/>
    </source>
</evidence>
<keyword evidence="3" id="KW-0028">Amino-acid biosynthesis</keyword>
<comment type="catalytic activity">
    <reaction evidence="12">
        <text>(S)-2,3,4,5-tetrahydrodipicolinate + NAD(+) + H2O = (2S,4S)-4-hydroxy-2,3,4,5-tetrahydrodipicolinate + NADH + H(+)</text>
        <dbReference type="Rhea" id="RHEA:35323"/>
        <dbReference type="ChEBI" id="CHEBI:15377"/>
        <dbReference type="ChEBI" id="CHEBI:15378"/>
        <dbReference type="ChEBI" id="CHEBI:16845"/>
        <dbReference type="ChEBI" id="CHEBI:57540"/>
        <dbReference type="ChEBI" id="CHEBI:57945"/>
        <dbReference type="ChEBI" id="CHEBI:67139"/>
        <dbReference type="EC" id="1.17.1.8"/>
    </reaction>
</comment>
<dbReference type="Pfam" id="PF05173">
    <property type="entry name" value="DapB_C"/>
    <property type="match status" value="1"/>
</dbReference>
<accession>A0A0F9FLB2</accession>
<dbReference type="Gene3D" id="3.30.360.10">
    <property type="entry name" value="Dihydrodipicolinate Reductase, domain 2"/>
    <property type="match status" value="1"/>
</dbReference>
<dbReference type="SUPFAM" id="SSF55347">
    <property type="entry name" value="Glyceraldehyde-3-phosphate dehydrogenase-like, C-terminal domain"/>
    <property type="match status" value="1"/>
</dbReference>
<evidence type="ECO:0000256" key="11">
    <source>
        <dbReference type="ARBA" id="ARBA00049080"/>
    </source>
</evidence>
<dbReference type="GO" id="GO:0008839">
    <property type="term" value="F:4-hydroxy-tetrahydrodipicolinate reductase"/>
    <property type="evidence" value="ECO:0007669"/>
    <property type="project" value="UniProtKB-EC"/>
</dbReference>
<reference evidence="15" key="1">
    <citation type="journal article" date="2015" name="Nature">
        <title>Complex archaea that bridge the gap between prokaryotes and eukaryotes.</title>
        <authorList>
            <person name="Spang A."/>
            <person name="Saw J.H."/>
            <person name="Jorgensen S.L."/>
            <person name="Zaremba-Niedzwiedzka K."/>
            <person name="Martijn J."/>
            <person name="Lind A.E."/>
            <person name="van Eijk R."/>
            <person name="Schleper C."/>
            <person name="Guy L."/>
            <person name="Ettema T.J."/>
        </authorList>
    </citation>
    <scope>NUCLEOTIDE SEQUENCE</scope>
</reference>
<dbReference type="GO" id="GO:0009089">
    <property type="term" value="P:lysine biosynthetic process via diaminopimelate"/>
    <property type="evidence" value="ECO:0007669"/>
    <property type="project" value="InterPro"/>
</dbReference>
<evidence type="ECO:0000256" key="9">
    <source>
        <dbReference type="ARBA" id="ARBA00037922"/>
    </source>
</evidence>
<sequence>MIKLLIFGPTGSMGKLVGKLALEDKDIDVVAACDVKNIGEKLVNIVGTSDPNKIEISDFENLKEVIIGTSPDVAVDFTIAAATEKNCIICAEHGIRCVIGTTALSQEFLDKFEIEIKENQSPSVISPNMATGVNVLFKMASILTSYLSDWDIEVIESHHHHKADVPSGTSLAIAKTICDTLGCDPEETLKFGRTKGPNKRKVGAKNEIGIHAIRAGDIVGDHTILFAGEGERIELKHQAHSRNSFASGAIRAIKFIVKQKENKIFDMKDVLNL</sequence>
<comment type="catalytic activity">
    <reaction evidence="11">
        <text>(S)-2,3,4,5-tetrahydrodipicolinate + NADP(+) + H2O = (2S,4S)-4-hydroxy-2,3,4,5-tetrahydrodipicolinate + NADPH + H(+)</text>
        <dbReference type="Rhea" id="RHEA:35331"/>
        <dbReference type="ChEBI" id="CHEBI:15377"/>
        <dbReference type="ChEBI" id="CHEBI:15378"/>
        <dbReference type="ChEBI" id="CHEBI:16845"/>
        <dbReference type="ChEBI" id="CHEBI:57783"/>
        <dbReference type="ChEBI" id="CHEBI:58349"/>
        <dbReference type="ChEBI" id="CHEBI:67139"/>
        <dbReference type="EC" id="1.17.1.8"/>
    </reaction>
</comment>
<evidence type="ECO:0000256" key="12">
    <source>
        <dbReference type="ARBA" id="ARBA00049396"/>
    </source>
</evidence>
<keyword evidence="5" id="KW-0220">Diaminopimelate biosynthesis</keyword>
<evidence type="ECO:0000256" key="3">
    <source>
        <dbReference type="ARBA" id="ARBA00022605"/>
    </source>
</evidence>
<dbReference type="InterPro" id="IPR036291">
    <property type="entry name" value="NAD(P)-bd_dom_sf"/>
</dbReference>
<evidence type="ECO:0000256" key="1">
    <source>
        <dbReference type="ARBA" id="ARBA00006642"/>
    </source>
</evidence>
<keyword evidence="8" id="KW-0457">Lysine biosynthesis</keyword>
<evidence type="ECO:0000256" key="5">
    <source>
        <dbReference type="ARBA" id="ARBA00022915"/>
    </source>
</evidence>
<dbReference type="HAMAP" id="MF_00102">
    <property type="entry name" value="DapB"/>
    <property type="match status" value="1"/>
</dbReference>
<dbReference type="EC" id="1.17.1.8" evidence="10"/>
<dbReference type="GO" id="GO:0019877">
    <property type="term" value="P:diaminopimelate biosynthetic process"/>
    <property type="evidence" value="ECO:0007669"/>
    <property type="project" value="UniProtKB-KW"/>
</dbReference>
<comment type="pathway">
    <text evidence="9">Amino-acid biosynthesis; L-lysine biosynthesis via DAP pathway; (S)-tetrahydrodipicolinate from L-aspartate: step 4/4.</text>
</comment>
<dbReference type="EMBL" id="LAZR01020934">
    <property type="protein sequence ID" value="KKL87078.1"/>
    <property type="molecule type" value="Genomic_DNA"/>
</dbReference>
<evidence type="ECO:0000256" key="4">
    <source>
        <dbReference type="ARBA" id="ARBA00022857"/>
    </source>
</evidence>
<gene>
    <name evidence="15" type="ORF">LCGC14_1938320</name>
</gene>
<name>A0A0F9FLB2_9ZZZZ</name>
<keyword evidence="4" id="KW-0521">NADP</keyword>
<dbReference type="PANTHER" id="PTHR20836">
    <property type="entry name" value="DIHYDRODIPICOLINATE REDUCTASE"/>
    <property type="match status" value="1"/>
</dbReference>
<keyword evidence="2" id="KW-0963">Cytoplasm</keyword>
<dbReference type="Pfam" id="PF01113">
    <property type="entry name" value="DapB_N"/>
    <property type="match status" value="1"/>
</dbReference>
<dbReference type="PIRSF" id="PIRSF000161">
    <property type="entry name" value="DHPR"/>
    <property type="match status" value="1"/>
</dbReference>
<dbReference type="PROSITE" id="PS01298">
    <property type="entry name" value="DAPB"/>
    <property type="match status" value="1"/>
</dbReference>
<proteinExistence type="inferred from homology"/>
<dbReference type="FunFam" id="3.30.360.10:FF:000009">
    <property type="entry name" value="4-hydroxy-tetrahydrodipicolinate reductase"/>
    <property type="match status" value="1"/>
</dbReference>
<dbReference type="InterPro" id="IPR022663">
    <property type="entry name" value="DapB_C"/>
</dbReference>
<comment type="similarity">
    <text evidence="1">Belongs to the DapB family.</text>
</comment>